<dbReference type="EMBL" id="NQKL01000011">
    <property type="protein sequence ID" value="OZY40882.1"/>
    <property type="molecule type" value="Genomic_DNA"/>
</dbReference>
<reference evidence="2 3" key="1">
    <citation type="submission" date="2017-08" db="EMBL/GenBank/DDBJ databases">
        <title>Genomic and metabolic characterisation of spoilage-associated Pseudomonas species.</title>
        <authorList>
            <person name="Stanborough T."/>
            <person name="Fegan N."/>
            <person name="Powell S.M."/>
            <person name="Singh T."/>
            <person name="Tamplin M.L."/>
            <person name="Chandry P.S."/>
        </authorList>
    </citation>
    <scope>NUCLEOTIDE SEQUENCE [LARGE SCALE GENOMIC DNA]</scope>
    <source>
        <strain evidence="2 3">F1820</strain>
    </source>
</reference>
<evidence type="ECO:0000259" key="1">
    <source>
        <dbReference type="PROSITE" id="PS51186"/>
    </source>
</evidence>
<gene>
    <name evidence="2" type="ORF">CJF43_14825</name>
</gene>
<dbReference type="InterPro" id="IPR016181">
    <property type="entry name" value="Acyl_CoA_acyltransferase"/>
</dbReference>
<dbReference type="RefSeq" id="WP_095029845.1">
    <property type="nucleotide sequence ID" value="NZ_NQKL01000011.1"/>
</dbReference>
<protein>
    <submittedName>
        <fullName evidence="2">GNAT family N-acetyltransferase</fullName>
    </submittedName>
</protein>
<dbReference type="Proteomes" id="UP000216113">
    <property type="component" value="Unassembled WGS sequence"/>
</dbReference>
<name>A0A266LU03_PSEFR</name>
<dbReference type="GO" id="GO:0016747">
    <property type="term" value="F:acyltransferase activity, transferring groups other than amino-acyl groups"/>
    <property type="evidence" value="ECO:0007669"/>
    <property type="project" value="InterPro"/>
</dbReference>
<dbReference type="PROSITE" id="PS51186">
    <property type="entry name" value="GNAT"/>
    <property type="match status" value="1"/>
</dbReference>
<keyword evidence="2" id="KW-0808">Transferase</keyword>
<dbReference type="Gene3D" id="3.40.630.30">
    <property type="match status" value="1"/>
</dbReference>
<comment type="caution">
    <text evidence="2">The sequence shown here is derived from an EMBL/GenBank/DDBJ whole genome shotgun (WGS) entry which is preliminary data.</text>
</comment>
<evidence type="ECO:0000313" key="2">
    <source>
        <dbReference type="EMBL" id="OZY40882.1"/>
    </source>
</evidence>
<feature type="domain" description="N-acetyltransferase" evidence="1">
    <location>
        <begin position="6"/>
        <end position="162"/>
    </location>
</feature>
<dbReference type="AlphaFoldDB" id="A0A266LU03"/>
<dbReference type="Pfam" id="PF00583">
    <property type="entry name" value="Acetyltransf_1"/>
    <property type="match status" value="1"/>
</dbReference>
<evidence type="ECO:0000313" key="3">
    <source>
        <dbReference type="Proteomes" id="UP000216113"/>
    </source>
</evidence>
<dbReference type="CDD" id="cd04301">
    <property type="entry name" value="NAT_SF"/>
    <property type="match status" value="1"/>
</dbReference>
<dbReference type="InterPro" id="IPR000182">
    <property type="entry name" value="GNAT_dom"/>
</dbReference>
<proteinExistence type="predicted"/>
<organism evidence="2 3">
    <name type="scientific">Pseudomonas fragi</name>
    <dbReference type="NCBI Taxonomy" id="296"/>
    <lineage>
        <taxon>Bacteria</taxon>
        <taxon>Pseudomonadati</taxon>
        <taxon>Pseudomonadota</taxon>
        <taxon>Gammaproteobacteria</taxon>
        <taxon>Pseudomonadales</taxon>
        <taxon>Pseudomonadaceae</taxon>
        <taxon>Pseudomonas</taxon>
    </lineage>
</organism>
<accession>A0A266LU03</accession>
<sequence>MNTRLCAYEDLTPRQCGQLRQIEVRPEQIAFCGTIDSALHSLPARPHAGIKGLVLLDDEVPVAFLLLKREPLLAHWAAVGSATLHALQVDSRAQGMGLGKACLRELPQAIDQFWPEIDQLMLSVSPFNTSALAFYLSQGWVEQGEAYRGERRLVLSLKPTPPVQLQAG</sequence>
<dbReference type="SUPFAM" id="SSF55729">
    <property type="entry name" value="Acyl-CoA N-acyltransferases (Nat)"/>
    <property type="match status" value="1"/>
</dbReference>